<reference evidence="3" key="1">
    <citation type="journal article" date="2019" name="Int. J. Syst. Evol. Microbiol.">
        <title>The Global Catalogue of Microorganisms (GCM) 10K type strain sequencing project: providing services to taxonomists for standard genome sequencing and annotation.</title>
        <authorList>
            <consortium name="The Broad Institute Genomics Platform"/>
            <consortium name="The Broad Institute Genome Sequencing Center for Infectious Disease"/>
            <person name="Wu L."/>
            <person name="Ma J."/>
        </authorList>
    </citation>
    <scope>NUCLEOTIDE SEQUENCE [LARGE SCALE GENOMIC DNA]</scope>
    <source>
        <strain evidence="3">IBRC-M 10813</strain>
    </source>
</reference>
<dbReference type="Proteomes" id="UP001595843">
    <property type="component" value="Unassembled WGS sequence"/>
</dbReference>
<evidence type="ECO:0000256" key="1">
    <source>
        <dbReference type="SAM" id="Coils"/>
    </source>
</evidence>
<gene>
    <name evidence="2" type="ORF">ACFOUO_06175</name>
</gene>
<comment type="caution">
    <text evidence="2">The sequence shown here is derived from an EMBL/GenBank/DDBJ whole genome shotgun (WGS) entry which is preliminary data.</text>
</comment>
<keyword evidence="3" id="KW-1185">Reference proteome</keyword>
<accession>A0ABV8JC95</accession>
<keyword evidence="1" id="KW-0175">Coiled coil</keyword>
<organism evidence="2 3">
    <name type="scientific">Salinithrix halophila</name>
    <dbReference type="NCBI Taxonomy" id="1485204"/>
    <lineage>
        <taxon>Bacteria</taxon>
        <taxon>Bacillati</taxon>
        <taxon>Bacillota</taxon>
        <taxon>Bacilli</taxon>
        <taxon>Bacillales</taxon>
        <taxon>Thermoactinomycetaceae</taxon>
        <taxon>Salinithrix</taxon>
    </lineage>
</organism>
<name>A0ABV8JC95_9BACL</name>
<feature type="coiled-coil region" evidence="1">
    <location>
        <begin position="17"/>
        <end position="48"/>
    </location>
</feature>
<dbReference type="EMBL" id="JBHSAP010000007">
    <property type="protein sequence ID" value="MFC4076396.1"/>
    <property type="molecule type" value="Genomic_DNA"/>
</dbReference>
<sequence>MEKEGKVTLTKASTIDFNSLANEIARMAEEKRITEEQLREDLKQVRKELWSVRFPVVIRIQPHPYRPGISNHRRTVPKSSSRVGASFELIGL</sequence>
<evidence type="ECO:0000313" key="3">
    <source>
        <dbReference type="Proteomes" id="UP001595843"/>
    </source>
</evidence>
<evidence type="ECO:0000313" key="2">
    <source>
        <dbReference type="EMBL" id="MFC4076396.1"/>
    </source>
</evidence>
<protein>
    <submittedName>
        <fullName evidence="2">Uncharacterized protein</fullName>
    </submittedName>
</protein>
<proteinExistence type="predicted"/>
<dbReference type="RefSeq" id="WP_380703205.1">
    <property type="nucleotide sequence ID" value="NZ_JBHSAP010000007.1"/>
</dbReference>